<dbReference type="Pfam" id="PF03466">
    <property type="entry name" value="LysR_substrate"/>
    <property type="match status" value="1"/>
</dbReference>
<evidence type="ECO:0000256" key="2">
    <source>
        <dbReference type="ARBA" id="ARBA00009437"/>
    </source>
</evidence>
<dbReference type="GO" id="GO:0005737">
    <property type="term" value="C:cytoplasm"/>
    <property type="evidence" value="ECO:0007669"/>
    <property type="project" value="UniProtKB-SubCell"/>
</dbReference>
<dbReference type="Pfam" id="PF00126">
    <property type="entry name" value="HTH_1"/>
    <property type="match status" value="1"/>
</dbReference>
<evidence type="ECO:0000256" key="5">
    <source>
        <dbReference type="ARBA" id="ARBA00022491"/>
    </source>
</evidence>
<evidence type="ECO:0000256" key="3">
    <source>
        <dbReference type="ARBA" id="ARBA00019365"/>
    </source>
</evidence>
<evidence type="ECO:0000259" key="12">
    <source>
        <dbReference type="PROSITE" id="PS50931"/>
    </source>
</evidence>
<keyword evidence="4" id="KW-0963">Cytoplasm</keyword>
<reference evidence="13" key="1">
    <citation type="journal article" date="2014" name="Int. J. Syst. Evol. Microbiol.">
        <title>Complete genome sequence of Corynebacterium casei LMG S-19264T (=DSM 44701T), isolated from a smear-ripened cheese.</title>
        <authorList>
            <consortium name="US DOE Joint Genome Institute (JGI-PGF)"/>
            <person name="Walter F."/>
            <person name="Albersmeier A."/>
            <person name="Kalinowski J."/>
            <person name="Ruckert C."/>
        </authorList>
    </citation>
    <scope>NUCLEOTIDE SEQUENCE</scope>
    <source>
        <strain evidence="13">KCTC 22169</strain>
    </source>
</reference>
<dbReference type="AlphaFoldDB" id="A0A918N7U0"/>
<evidence type="ECO:0000313" key="14">
    <source>
        <dbReference type="Proteomes" id="UP000626148"/>
    </source>
</evidence>
<dbReference type="InterPro" id="IPR036388">
    <property type="entry name" value="WH-like_DNA-bd_sf"/>
</dbReference>
<evidence type="ECO:0000256" key="11">
    <source>
        <dbReference type="ARBA" id="ARBA00023167"/>
    </source>
</evidence>
<dbReference type="InterPro" id="IPR000847">
    <property type="entry name" value="LysR_HTH_N"/>
</dbReference>
<accession>A0A918N7U0</accession>
<protein>
    <recommendedName>
        <fullName evidence="3">HTH-type transcriptional regulator MetR</fullName>
    </recommendedName>
</protein>
<keyword evidence="6" id="KW-0028">Amino-acid biosynthesis</keyword>
<evidence type="ECO:0000256" key="10">
    <source>
        <dbReference type="ARBA" id="ARBA00023163"/>
    </source>
</evidence>
<dbReference type="InterPro" id="IPR036390">
    <property type="entry name" value="WH_DNA-bd_sf"/>
</dbReference>
<evidence type="ECO:0000256" key="9">
    <source>
        <dbReference type="ARBA" id="ARBA00023159"/>
    </source>
</evidence>
<dbReference type="EMBL" id="BMXR01000002">
    <property type="protein sequence ID" value="GGX45415.1"/>
    <property type="molecule type" value="Genomic_DNA"/>
</dbReference>
<dbReference type="PRINTS" id="PR00039">
    <property type="entry name" value="HTHLYSR"/>
</dbReference>
<dbReference type="InterPro" id="IPR037406">
    <property type="entry name" value="MetR_PBP2"/>
</dbReference>
<name>A0A918N7U0_9GAMM</name>
<dbReference type="PANTHER" id="PTHR30126:SF25">
    <property type="entry name" value="HTH-TYPE TRANSCRIPTIONAL REGULATOR METR"/>
    <property type="match status" value="1"/>
</dbReference>
<dbReference type="PROSITE" id="PS50931">
    <property type="entry name" value="HTH_LYSR"/>
    <property type="match status" value="1"/>
</dbReference>
<comment type="caution">
    <text evidence="13">The sequence shown here is derived from an EMBL/GenBank/DDBJ whole genome shotgun (WGS) entry which is preliminary data.</text>
</comment>
<evidence type="ECO:0000256" key="8">
    <source>
        <dbReference type="ARBA" id="ARBA00023125"/>
    </source>
</evidence>
<evidence type="ECO:0000313" key="13">
    <source>
        <dbReference type="EMBL" id="GGX45415.1"/>
    </source>
</evidence>
<dbReference type="Gene3D" id="3.40.190.10">
    <property type="entry name" value="Periplasmic binding protein-like II"/>
    <property type="match status" value="1"/>
</dbReference>
<dbReference type="GO" id="GO:0003700">
    <property type="term" value="F:DNA-binding transcription factor activity"/>
    <property type="evidence" value="ECO:0007669"/>
    <property type="project" value="InterPro"/>
</dbReference>
<keyword evidence="8" id="KW-0238">DNA-binding</keyword>
<gene>
    <name evidence="13" type="primary">metR</name>
    <name evidence="13" type="ORF">GCM10007392_10520</name>
</gene>
<dbReference type="SUPFAM" id="SSF46785">
    <property type="entry name" value="Winged helix' DNA-binding domain"/>
    <property type="match status" value="1"/>
</dbReference>
<keyword evidence="9" id="KW-0010">Activator</keyword>
<keyword evidence="10" id="KW-0804">Transcription</keyword>
<comment type="similarity">
    <text evidence="2">Belongs to the LysR transcriptional regulatory family.</text>
</comment>
<evidence type="ECO:0000256" key="7">
    <source>
        <dbReference type="ARBA" id="ARBA00023015"/>
    </source>
</evidence>
<feature type="domain" description="HTH lysR-type" evidence="12">
    <location>
        <begin position="3"/>
        <end position="60"/>
    </location>
</feature>
<keyword evidence="14" id="KW-1185">Reference proteome</keyword>
<organism evidence="13 14">
    <name type="scientific">Saccharospirillum salsuginis</name>
    <dbReference type="NCBI Taxonomy" id="418750"/>
    <lineage>
        <taxon>Bacteria</taxon>
        <taxon>Pseudomonadati</taxon>
        <taxon>Pseudomonadota</taxon>
        <taxon>Gammaproteobacteria</taxon>
        <taxon>Oceanospirillales</taxon>
        <taxon>Saccharospirillaceae</taxon>
        <taxon>Saccharospirillum</taxon>
    </lineage>
</organism>
<keyword evidence="11" id="KW-0486">Methionine biosynthesis</keyword>
<keyword evidence="7" id="KW-0805">Transcription regulation</keyword>
<sequence length="313" mass="34671">MFLERRHLQSLQAIQEAGNLARAAERLHITQSALSHQIKTLEHYFDVPLFLRHTKPIRLSPAGLKLVQLAGQVLPRMAGVEDELSRMASGEIGRLYIAIECHACFDWLMPVLERFKADWPAVEIDIRLGLSFDSMTALRAGELDLVISSDPFEASDLQFRPLFDYEGRLVMAKDHPLAERDFVDPEDLREELLITYPVSRDRLDVFKHFLTPAGVEPRAIRQSELTAVILLLVASGRGLSALPDWVLRYSQQPTSLTSRPLGENGMKGTLYAAIRSVDEASPYLNEFVALAGEFGPGGGEGAPGSNVGLRPSG</sequence>
<proteinExistence type="inferred from homology"/>
<evidence type="ECO:0000256" key="4">
    <source>
        <dbReference type="ARBA" id="ARBA00022490"/>
    </source>
</evidence>
<dbReference type="InterPro" id="IPR005119">
    <property type="entry name" value="LysR_subst-bd"/>
</dbReference>
<reference evidence="13" key="2">
    <citation type="submission" date="2020-09" db="EMBL/GenBank/DDBJ databases">
        <authorList>
            <person name="Sun Q."/>
            <person name="Kim S."/>
        </authorList>
    </citation>
    <scope>NUCLEOTIDE SEQUENCE</scope>
    <source>
        <strain evidence="13">KCTC 22169</strain>
    </source>
</reference>
<dbReference type="PANTHER" id="PTHR30126">
    <property type="entry name" value="HTH-TYPE TRANSCRIPTIONAL REGULATOR"/>
    <property type="match status" value="1"/>
</dbReference>
<dbReference type="Gene3D" id="1.10.10.10">
    <property type="entry name" value="Winged helix-like DNA-binding domain superfamily/Winged helix DNA-binding domain"/>
    <property type="match status" value="1"/>
</dbReference>
<dbReference type="RefSeq" id="WP_189607440.1">
    <property type="nucleotide sequence ID" value="NZ_BMXR01000002.1"/>
</dbReference>
<comment type="subcellular location">
    <subcellularLocation>
        <location evidence="1">Cytoplasm</location>
    </subcellularLocation>
</comment>
<evidence type="ECO:0000256" key="1">
    <source>
        <dbReference type="ARBA" id="ARBA00004496"/>
    </source>
</evidence>
<dbReference type="GO" id="GO:0000976">
    <property type="term" value="F:transcription cis-regulatory region binding"/>
    <property type="evidence" value="ECO:0007669"/>
    <property type="project" value="TreeGrafter"/>
</dbReference>
<dbReference type="SUPFAM" id="SSF53850">
    <property type="entry name" value="Periplasmic binding protein-like II"/>
    <property type="match status" value="1"/>
</dbReference>
<dbReference type="CDD" id="cd08441">
    <property type="entry name" value="PBP2_MetR"/>
    <property type="match status" value="1"/>
</dbReference>
<evidence type="ECO:0000256" key="6">
    <source>
        <dbReference type="ARBA" id="ARBA00022605"/>
    </source>
</evidence>
<keyword evidence="5" id="KW-0678">Repressor</keyword>
<dbReference type="GO" id="GO:0009086">
    <property type="term" value="P:methionine biosynthetic process"/>
    <property type="evidence" value="ECO:0007669"/>
    <property type="project" value="UniProtKB-KW"/>
</dbReference>
<dbReference type="Proteomes" id="UP000626148">
    <property type="component" value="Unassembled WGS sequence"/>
</dbReference>